<dbReference type="AlphaFoldDB" id="A0A9N7TWL6"/>
<dbReference type="EMBL" id="CADEAL010000447">
    <property type="protein sequence ID" value="CAB1420340.1"/>
    <property type="molecule type" value="Genomic_DNA"/>
</dbReference>
<dbReference type="PANTHER" id="PTHR34828:SF1">
    <property type="entry name" value="TESTIS-EXPRESSED PROTEIN 45"/>
    <property type="match status" value="1"/>
</dbReference>
<feature type="compositionally biased region" description="Polar residues" evidence="1">
    <location>
        <begin position="25"/>
        <end position="44"/>
    </location>
</feature>
<gene>
    <name evidence="2" type="ORF">PLEPLA_LOCUS8215</name>
</gene>
<evidence type="ECO:0000313" key="3">
    <source>
        <dbReference type="Proteomes" id="UP001153269"/>
    </source>
</evidence>
<sequence>MTALVETQSPAHPVEFLLPTNISDHSHANSTQFQDDLRPWSSTRAEGVRKPTPAQVDHKDLRHIKEYVTEAMASYQCHPLPEMIRTPQMTRLPTNFEMQADPEGDAFLTTYSQKFQAWPFQVPPTPS</sequence>
<organism evidence="2 3">
    <name type="scientific">Pleuronectes platessa</name>
    <name type="common">European plaice</name>
    <dbReference type="NCBI Taxonomy" id="8262"/>
    <lineage>
        <taxon>Eukaryota</taxon>
        <taxon>Metazoa</taxon>
        <taxon>Chordata</taxon>
        <taxon>Craniata</taxon>
        <taxon>Vertebrata</taxon>
        <taxon>Euteleostomi</taxon>
        <taxon>Actinopterygii</taxon>
        <taxon>Neopterygii</taxon>
        <taxon>Teleostei</taxon>
        <taxon>Neoteleostei</taxon>
        <taxon>Acanthomorphata</taxon>
        <taxon>Carangaria</taxon>
        <taxon>Pleuronectiformes</taxon>
        <taxon>Pleuronectoidei</taxon>
        <taxon>Pleuronectidae</taxon>
        <taxon>Pleuronectes</taxon>
    </lineage>
</organism>
<name>A0A9N7TWL6_PLEPL</name>
<dbReference type="InterPro" id="IPR028001">
    <property type="entry name" value="SAXO5"/>
</dbReference>
<feature type="region of interest" description="Disordered" evidence="1">
    <location>
        <begin position="25"/>
        <end position="54"/>
    </location>
</feature>
<dbReference type="PANTHER" id="PTHR34828">
    <property type="entry name" value="TESTIS-EXPRESSED PROTEIN 45"/>
    <property type="match status" value="1"/>
</dbReference>
<proteinExistence type="predicted"/>
<protein>
    <submittedName>
        <fullName evidence="2">Uncharacterized protein</fullName>
    </submittedName>
</protein>
<keyword evidence="3" id="KW-1185">Reference proteome</keyword>
<evidence type="ECO:0000256" key="1">
    <source>
        <dbReference type="SAM" id="MobiDB-lite"/>
    </source>
</evidence>
<reference evidence="2" key="1">
    <citation type="submission" date="2020-03" db="EMBL/GenBank/DDBJ databases">
        <authorList>
            <person name="Weist P."/>
        </authorList>
    </citation>
    <scope>NUCLEOTIDE SEQUENCE</scope>
</reference>
<dbReference type="Proteomes" id="UP001153269">
    <property type="component" value="Unassembled WGS sequence"/>
</dbReference>
<accession>A0A9N7TWL6</accession>
<evidence type="ECO:0000313" key="2">
    <source>
        <dbReference type="EMBL" id="CAB1420340.1"/>
    </source>
</evidence>
<comment type="caution">
    <text evidence="2">The sequence shown here is derived from an EMBL/GenBank/DDBJ whole genome shotgun (WGS) entry which is preliminary data.</text>
</comment>